<dbReference type="CDD" id="cd14773">
    <property type="entry name" value="TrHb2_PhHbO-like_O"/>
    <property type="match status" value="1"/>
</dbReference>
<dbReference type="Pfam" id="PF01152">
    <property type="entry name" value="Bac_globin"/>
    <property type="match status" value="1"/>
</dbReference>
<dbReference type="InterPro" id="IPR019795">
    <property type="entry name" value="Globin_bac-like_CS"/>
</dbReference>
<organism evidence="6 7">
    <name type="scientific">Novosphingobium subterraneum</name>
    <dbReference type="NCBI Taxonomy" id="48936"/>
    <lineage>
        <taxon>Bacteria</taxon>
        <taxon>Pseudomonadati</taxon>
        <taxon>Pseudomonadota</taxon>
        <taxon>Alphaproteobacteria</taxon>
        <taxon>Sphingomonadales</taxon>
        <taxon>Sphingomonadaceae</taxon>
        <taxon>Novosphingobium</taxon>
    </lineage>
</organism>
<dbReference type="PATRIC" id="fig|48936.3.peg.1672"/>
<keyword evidence="2" id="KW-0813">Transport</keyword>
<evidence type="ECO:0000256" key="5">
    <source>
        <dbReference type="ARBA" id="ARBA00023004"/>
    </source>
</evidence>
<evidence type="ECO:0000313" key="7">
    <source>
        <dbReference type="Proteomes" id="UP000031338"/>
    </source>
</evidence>
<comment type="caution">
    <text evidence="6">The sequence shown here is derived from an EMBL/GenBank/DDBJ whole genome shotgun (WGS) entry which is preliminary data.</text>
</comment>
<keyword evidence="7" id="KW-1185">Reference proteome</keyword>
<dbReference type="EMBL" id="JRVC01000006">
    <property type="protein sequence ID" value="KHS47871.1"/>
    <property type="molecule type" value="Genomic_DNA"/>
</dbReference>
<dbReference type="InterPro" id="IPR001486">
    <property type="entry name" value="Hemoglobin_trunc"/>
</dbReference>
<protein>
    <submittedName>
        <fullName evidence="6">Globin</fullName>
    </submittedName>
</protein>
<evidence type="ECO:0000256" key="2">
    <source>
        <dbReference type="ARBA" id="ARBA00022448"/>
    </source>
</evidence>
<evidence type="ECO:0000256" key="1">
    <source>
        <dbReference type="ARBA" id="ARBA00001971"/>
    </source>
</evidence>
<dbReference type="GO" id="GO:0015671">
    <property type="term" value="P:oxygen transport"/>
    <property type="evidence" value="ECO:0007669"/>
    <property type="project" value="InterPro"/>
</dbReference>
<dbReference type="InterPro" id="IPR012292">
    <property type="entry name" value="Globin/Proto"/>
</dbReference>
<proteinExistence type="predicted"/>
<evidence type="ECO:0000256" key="4">
    <source>
        <dbReference type="ARBA" id="ARBA00022723"/>
    </source>
</evidence>
<sequence length="155" mass="17075">MAVNVVGAGWGHKQGSRSLFRSNPLATQAPATSPYDRLGGIEMLRRITDRFYDLMETDPAFAELRAMHAPDLAPMRESLPGFLAGWSGGPRDWFEAHPGKCMMSMHKPFPITRDTAKQWADCMARAIADVAPEDREIAVGLSEVLGQMARGMARD</sequence>
<reference evidence="6 7" key="1">
    <citation type="submission" date="2014-10" db="EMBL/GenBank/DDBJ databases">
        <title>Draft genome sequence of Novosphingobium subterraneum DSM 12447.</title>
        <authorList>
            <person name="Gan H.M."/>
            <person name="Gan H.Y."/>
            <person name="Savka M.A."/>
        </authorList>
    </citation>
    <scope>NUCLEOTIDE SEQUENCE [LARGE SCALE GENOMIC DNA]</scope>
    <source>
        <strain evidence="6 7">DSM 12447</strain>
    </source>
</reference>
<dbReference type="Proteomes" id="UP000031338">
    <property type="component" value="Unassembled WGS sequence"/>
</dbReference>
<keyword evidence="4" id="KW-0479">Metal-binding</keyword>
<dbReference type="STRING" id="48936.NJ75_01668"/>
<name>A0A0B9AB73_9SPHN</name>
<dbReference type="AlphaFoldDB" id="A0A0B9AB73"/>
<dbReference type="GO" id="GO:0020037">
    <property type="term" value="F:heme binding"/>
    <property type="evidence" value="ECO:0007669"/>
    <property type="project" value="InterPro"/>
</dbReference>
<keyword evidence="3" id="KW-0349">Heme</keyword>
<dbReference type="Gene3D" id="1.10.490.10">
    <property type="entry name" value="Globins"/>
    <property type="match status" value="1"/>
</dbReference>
<keyword evidence="5" id="KW-0408">Iron</keyword>
<dbReference type="SUPFAM" id="SSF46458">
    <property type="entry name" value="Globin-like"/>
    <property type="match status" value="1"/>
</dbReference>
<accession>A0A0B9AB73</accession>
<gene>
    <name evidence="6" type="ORF">NJ75_01668</name>
</gene>
<dbReference type="PROSITE" id="PS01213">
    <property type="entry name" value="GLOBIN_FAM_2"/>
    <property type="match status" value="1"/>
</dbReference>
<dbReference type="InterPro" id="IPR009050">
    <property type="entry name" value="Globin-like_sf"/>
</dbReference>
<dbReference type="GO" id="GO:0046872">
    <property type="term" value="F:metal ion binding"/>
    <property type="evidence" value="ECO:0007669"/>
    <property type="project" value="UniProtKB-KW"/>
</dbReference>
<evidence type="ECO:0000256" key="3">
    <source>
        <dbReference type="ARBA" id="ARBA00022617"/>
    </source>
</evidence>
<comment type="cofactor">
    <cofactor evidence="1">
        <name>heme</name>
        <dbReference type="ChEBI" id="CHEBI:30413"/>
    </cofactor>
</comment>
<dbReference type="GO" id="GO:0019825">
    <property type="term" value="F:oxygen binding"/>
    <property type="evidence" value="ECO:0007669"/>
    <property type="project" value="InterPro"/>
</dbReference>
<evidence type="ECO:0000313" key="6">
    <source>
        <dbReference type="EMBL" id="KHS47871.1"/>
    </source>
</evidence>